<reference evidence="4" key="1">
    <citation type="submission" date="2015-11" db="EMBL/GenBank/DDBJ databases">
        <title>De novo transcriptome assembly of four potential Pierce s Disease insect vectors from Arizona vineyards.</title>
        <authorList>
            <person name="Tassone E.E."/>
        </authorList>
    </citation>
    <scope>NUCLEOTIDE SEQUENCE</scope>
</reference>
<evidence type="ECO:0000256" key="1">
    <source>
        <dbReference type="PROSITE-ProRule" id="PRU00042"/>
    </source>
</evidence>
<keyword evidence="1" id="KW-0862">Zinc</keyword>
<evidence type="ECO:0000313" key="4">
    <source>
        <dbReference type="EMBL" id="JAT31773.1"/>
    </source>
</evidence>
<dbReference type="EMBL" id="GEBQ01008204">
    <property type="protein sequence ID" value="JAT31773.1"/>
    <property type="molecule type" value="Transcribed_RNA"/>
</dbReference>
<dbReference type="GO" id="GO:0008270">
    <property type="term" value="F:zinc ion binding"/>
    <property type="evidence" value="ECO:0007669"/>
    <property type="project" value="UniProtKB-KW"/>
</dbReference>
<feature type="non-terminal residue" evidence="4">
    <location>
        <position position="159"/>
    </location>
</feature>
<feature type="compositionally biased region" description="Basic and acidic residues" evidence="2">
    <location>
        <begin position="8"/>
        <end position="33"/>
    </location>
</feature>
<dbReference type="PROSITE" id="PS50157">
    <property type="entry name" value="ZINC_FINGER_C2H2_2"/>
    <property type="match status" value="3"/>
</dbReference>
<dbReference type="Gene3D" id="3.30.160.60">
    <property type="entry name" value="Classic Zinc Finger"/>
    <property type="match status" value="1"/>
</dbReference>
<feature type="domain" description="C2H2-type" evidence="3">
    <location>
        <begin position="84"/>
        <end position="111"/>
    </location>
</feature>
<keyword evidence="1" id="KW-0863">Zinc-finger</keyword>
<feature type="domain" description="C2H2-type" evidence="3">
    <location>
        <begin position="37"/>
        <end position="64"/>
    </location>
</feature>
<accession>A0A1B6M796</accession>
<protein>
    <recommendedName>
        <fullName evidence="3">C2H2-type domain-containing protein</fullName>
    </recommendedName>
</protein>
<gene>
    <name evidence="4" type="ORF">g.53803</name>
</gene>
<feature type="non-terminal residue" evidence="4">
    <location>
        <position position="1"/>
    </location>
</feature>
<feature type="domain" description="C2H2-type" evidence="3">
    <location>
        <begin position="135"/>
        <end position="159"/>
    </location>
</feature>
<evidence type="ECO:0000256" key="2">
    <source>
        <dbReference type="SAM" id="MobiDB-lite"/>
    </source>
</evidence>
<evidence type="ECO:0000259" key="3">
    <source>
        <dbReference type="PROSITE" id="PS50157"/>
    </source>
</evidence>
<dbReference type="AlphaFoldDB" id="A0A1B6M796"/>
<feature type="region of interest" description="Disordered" evidence="2">
    <location>
        <begin position="1"/>
        <end position="33"/>
    </location>
</feature>
<name>A0A1B6M796_9HEMI</name>
<proteinExistence type="predicted"/>
<keyword evidence="1" id="KW-0479">Metal-binding</keyword>
<organism evidence="4">
    <name type="scientific">Graphocephala atropunctata</name>
    <dbReference type="NCBI Taxonomy" id="36148"/>
    <lineage>
        <taxon>Eukaryota</taxon>
        <taxon>Metazoa</taxon>
        <taxon>Ecdysozoa</taxon>
        <taxon>Arthropoda</taxon>
        <taxon>Hexapoda</taxon>
        <taxon>Insecta</taxon>
        <taxon>Pterygota</taxon>
        <taxon>Neoptera</taxon>
        <taxon>Paraneoptera</taxon>
        <taxon>Hemiptera</taxon>
        <taxon>Auchenorrhyncha</taxon>
        <taxon>Membracoidea</taxon>
        <taxon>Cicadellidae</taxon>
        <taxon>Cicadellinae</taxon>
        <taxon>Cicadellini</taxon>
        <taxon>Graphocephala</taxon>
    </lineage>
</organism>
<sequence length="159" mass="18457">SNALKNQKGKEETAHSKSDARTRNSRGSKDDKQKDKYHCIHCSRSFKHKTSFTMHIRFECRQVECTSSSSTPRTAEESFGKERFRCTECGRSYKYEKSLPLHLQFECGQKDCPSSVRVPDGEMDRTIQRKLAETHECSCCGQRFQSERSLTFHSRWECG</sequence>
<dbReference type="InterPro" id="IPR013087">
    <property type="entry name" value="Znf_C2H2_type"/>
</dbReference>